<evidence type="ECO:0000256" key="7">
    <source>
        <dbReference type="PIRNR" id="PIRNR028513"/>
    </source>
</evidence>
<protein>
    <recommendedName>
        <fullName evidence="6 7">Lipopolysaccharide export system protein LptC</fullName>
    </recommendedName>
</protein>
<comment type="subcellular location">
    <subcellularLocation>
        <location evidence="6">Cell inner membrane</location>
        <topology evidence="6">Single-pass membrane protein</topology>
    </subcellularLocation>
</comment>
<dbReference type="EMBL" id="CP061854">
    <property type="protein sequence ID" value="QOD56832.1"/>
    <property type="molecule type" value="Genomic_DNA"/>
</dbReference>
<comment type="subunit">
    <text evidence="6">Component of the lipopolysaccharide transport and assembly complex. Interacts with LptA and the LptBFG transporter complex.</text>
</comment>
<dbReference type="HAMAP" id="MF_01915">
    <property type="entry name" value="LPS_assembly_LptC"/>
    <property type="match status" value="1"/>
</dbReference>
<organism evidence="9 11">
    <name type="scientific">Photobacterium damsela subsp. piscicida</name>
    <name type="common">Pasteurella piscicida</name>
    <dbReference type="NCBI Taxonomy" id="38294"/>
    <lineage>
        <taxon>Bacteria</taxon>
        <taxon>Pseudomonadati</taxon>
        <taxon>Pseudomonadota</taxon>
        <taxon>Gammaproteobacteria</taxon>
        <taxon>Vibrionales</taxon>
        <taxon>Vibrionaceae</taxon>
        <taxon>Photobacterium</taxon>
    </lineage>
</organism>
<dbReference type="Proteomes" id="UP000218676">
    <property type="component" value="Chromosome 1"/>
</dbReference>
<evidence type="ECO:0000313" key="9">
    <source>
        <dbReference type="EMBL" id="QOD56832.1"/>
    </source>
</evidence>
<evidence type="ECO:0000256" key="2">
    <source>
        <dbReference type="ARBA" id="ARBA00022519"/>
    </source>
</evidence>
<comment type="function">
    <text evidence="7">Required for the translocation of lipopolysaccharide (LPS) from the inner membrane to the outer membrane.</text>
</comment>
<comment type="similarity">
    <text evidence="6 7">Belongs to the LptC family.</text>
</comment>
<dbReference type="AlphaFoldDB" id="A0A1Q9H2N6"/>
<dbReference type="Gene3D" id="2.60.450.10">
    <property type="entry name" value="Lipopolysaccharide (LPS) transport protein A like domain"/>
    <property type="match status" value="1"/>
</dbReference>
<sequence length="187" mass="21063">MTLKRLCYLLVVLVAAWSGYYLLQKHWQSGDQVTIDSEKPVFTGDVVSNTSYNEKGIRSYQIDSAHIEHFSISGNTTFSKPVLWVYQDGSKTEWRVSANDALLTQDQVLEMKGNVRIFNLLPESAIQVISTDNLRLNLVNKDFDTQDHVVITGTSFENEGDGLKGNMDRNVATLLNNVKGIYETPKD</sequence>
<reference evidence="9 11" key="3">
    <citation type="submission" date="2020-09" db="EMBL/GenBank/DDBJ databases">
        <title>Complete, closed and curated genome sequences of Photobacterium damselae subsp. piscicida isolates from Australia indicate localised evolution and additional plasmid-borne pathogenicity mechanisms.</title>
        <authorList>
            <person name="Baseggio L."/>
            <person name="Silayeva O."/>
            <person name="Buller N."/>
            <person name="Landos M."/>
            <person name="Engelstaedter J."/>
            <person name="Barnes A.C."/>
        </authorList>
    </citation>
    <scope>NUCLEOTIDE SEQUENCE [LARGE SCALE GENOMIC DNA]</scope>
    <source>
        <strain evidence="9 11">AS-16-0540-1</strain>
    </source>
</reference>
<keyword evidence="5 6" id="KW-0472">Membrane</keyword>
<dbReference type="GO" id="GO:0017089">
    <property type="term" value="F:glycolipid transfer activity"/>
    <property type="evidence" value="ECO:0007669"/>
    <property type="project" value="TreeGrafter"/>
</dbReference>
<dbReference type="NCBIfam" id="TIGR04409">
    <property type="entry name" value="LptC_YrbK"/>
    <property type="match status" value="1"/>
</dbReference>
<evidence type="ECO:0000256" key="5">
    <source>
        <dbReference type="ARBA" id="ARBA00023136"/>
    </source>
</evidence>
<dbReference type="GO" id="GO:0043165">
    <property type="term" value="P:Gram-negative-bacterium-type cell outer membrane assembly"/>
    <property type="evidence" value="ECO:0007669"/>
    <property type="project" value="UniProtKB-UniRule"/>
</dbReference>
<evidence type="ECO:0000256" key="6">
    <source>
        <dbReference type="HAMAP-Rule" id="MF_01915"/>
    </source>
</evidence>
<dbReference type="Pfam" id="PF06835">
    <property type="entry name" value="LptC"/>
    <property type="match status" value="1"/>
</dbReference>
<reference evidence="8" key="1">
    <citation type="journal article" date="2017" name="Genome Announc.">
        <title>Whole-Genome Sequence of Photobacterium damselae subsp. piscicida Strain 91-197, Isolated from Hybrid Striped Bass (Morone sp.) in the United States.</title>
        <authorList>
            <person name="Teru Y."/>
            <person name="Hikima J."/>
            <person name="Kono T."/>
            <person name="Sakai M."/>
            <person name="Takano T."/>
            <person name="Hawke J.P."/>
            <person name="Takeyama H."/>
            <person name="Aoki T."/>
        </authorList>
    </citation>
    <scope>NUCLEOTIDE SEQUENCE</scope>
    <source>
        <strain evidence="8">91-197</strain>
    </source>
</reference>
<dbReference type="Proteomes" id="UP000516656">
    <property type="component" value="Chromosome 1"/>
</dbReference>
<reference evidence="10" key="2">
    <citation type="submission" date="2017-05" db="EMBL/GenBank/DDBJ databases">
        <title>Whole genome sequence of fish pathogenic bacteria, Photobacterium damselae subsp. piscicida, strain 91-197, isolated from hybrid striped bass (Morone sp.) in USA.</title>
        <authorList>
            <person name="Teru Y."/>
            <person name="Hikima J."/>
            <person name="Kono T."/>
            <person name="Sakai M."/>
            <person name="Takano T."/>
            <person name="Hawke J.P."/>
            <person name="Takeyama H."/>
            <person name="Aoki T."/>
        </authorList>
    </citation>
    <scope>NUCLEOTIDE SEQUENCE [LARGE SCALE GENOMIC DNA]</scope>
    <source>
        <strain evidence="10">91-197</strain>
    </source>
</reference>
<gene>
    <name evidence="6 9" type="primary">lptC</name>
    <name evidence="9" type="ORF">IC627_01770</name>
    <name evidence="8" type="ORF">PDPUS_1_02891</name>
</gene>
<proteinExistence type="inferred from homology"/>
<dbReference type="PANTHER" id="PTHR37481:SF1">
    <property type="entry name" value="LIPOPOLYSACCHARIDE EXPORT SYSTEM PROTEIN LPTC"/>
    <property type="match status" value="1"/>
</dbReference>
<keyword evidence="1 6" id="KW-1003">Cell membrane</keyword>
<evidence type="ECO:0000256" key="3">
    <source>
        <dbReference type="ARBA" id="ARBA00022692"/>
    </source>
</evidence>
<dbReference type="PANTHER" id="PTHR37481">
    <property type="entry name" value="LIPOPOLYSACCHARIDE EXPORT SYSTEM PROTEIN LPTC"/>
    <property type="match status" value="1"/>
</dbReference>
<dbReference type="GO" id="GO:0030288">
    <property type="term" value="C:outer membrane-bounded periplasmic space"/>
    <property type="evidence" value="ECO:0007669"/>
    <property type="project" value="TreeGrafter"/>
</dbReference>
<keyword evidence="2 6" id="KW-0997">Cell inner membrane</keyword>
<dbReference type="EMBL" id="AP018045">
    <property type="protein sequence ID" value="BAX54265.1"/>
    <property type="molecule type" value="Genomic_DNA"/>
</dbReference>
<name>A0A1Q9H2N6_PHODP</name>
<dbReference type="InterPro" id="IPR010664">
    <property type="entry name" value="LipoPS_assembly_LptC-rel"/>
</dbReference>
<evidence type="ECO:0000256" key="4">
    <source>
        <dbReference type="ARBA" id="ARBA00022989"/>
    </source>
</evidence>
<dbReference type="GO" id="GO:0015221">
    <property type="term" value="F:lipopolysaccharide transmembrane transporter activity"/>
    <property type="evidence" value="ECO:0007669"/>
    <property type="project" value="InterPro"/>
</dbReference>
<evidence type="ECO:0000256" key="1">
    <source>
        <dbReference type="ARBA" id="ARBA00022475"/>
    </source>
</evidence>
<evidence type="ECO:0000313" key="8">
    <source>
        <dbReference type="EMBL" id="BAX54265.1"/>
    </source>
</evidence>
<evidence type="ECO:0000313" key="10">
    <source>
        <dbReference type="Proteomes" id="UP000218676"/>
    </source>
</evidence>
<keyword evidence="3 6" id="KW-0812">Transmembrane</keyword>
<dbReference type="RefSeq" id="WP_044174270.1">
    <property type="nucleotide sequence ID" value="NZ_AP018045.1"/>
</dbReference>
<dbReference type="InterPro" id="IPR052363">
    <property type="entry name" value="LPS_export_LptC"/>
</dbReference>
<dbReference type="PIRSF" id="PIRSF028513">
    <property type="entry name" value="LptC"/>
    <property type="match status" value="1"/>
</dbReference>
<dbReference type="InterPro" id="IPR026265">
    <property type="entry name" value="LptC"/>
</dbReference>
<accession>A0A1Q9H2N6</accession>
<dbReference type="GO" id="GO:0005886">
    <property type="term" value="C:plasma membrane"/>
    <property type="evidence" value="ECO:0007669"/>
    <property type="project" value="UniProtKB-SubCell"/>
</dbReference>
<keyword evidence="4 6" id="KW-1133">Transmembrane helix</keyword>
<evidence type="ECO:0000313" key="11">
    <source>
        <dbReference type="Proteomes" id="UP000516656"/>
    </source>
</evidence>
<comment type="function">
    <text evidence="6">Involved in the assembly of lipopolysaccharide (LPS). Required for the translocation of LPS from the inner membrane to the outer membrane. Facilitates the transfer of LPS from the inner membrane to the periplasmic protein LptA. Could be a docking site for LptA.</text>
</comment>